<reference evidence="2 3" key="1">
    <citation type="journal article" date="2019" name="Nat. Ecol. Evol.">
        <title>Megaphylogeny resolves global patterns of mushroom evolution.</title>
        <authorList>
            <person name="Varga T."/>
            <person name="Krizsan K."/>
            <person name="Foldi C."/>
            <person name="Dima B."/>
            <person name="Sanchez-Garcia M."/>
            <person name="Sanchez-Ramirez S."/>
            <person name="Szollosi G.J."/>
            <person name="Szarkandi J.G."/>
            <person name="Papp V."/>
            <person name="Albert L."/>
            <person name="Andreopoulos W."/>
            <person name="Angelini C."/>
            <person name="Antonin V."/>
            <person name="Barry K.W."/>
            <person name="Bougher N.L."/>
            <person name="Buchanan P."/>
            <person name="Buyck B."/>
            <person name="Bense V."/>
            <person name="Catcheside P."/>
            <person name="Chovatia M."/>
            <person name="Cooper J."/>
            <person name="Damon W."/>
            <person name="Desjardin D."/>
            <person name="Finy P."/>
            <person name="Geml J."/>
            <person name="Haridas S."/>
            <person name="Hughes K."/>
            <person name="Justo A."/>
            <person name="Karasinski D."/>
            <person name="Kautmanova I."/>
            <person name="Kiss B."/>
            <person name="Kocsube S."/>
            <person name="Kotiranta H."/>
            <person name="LaButti K.M."/>
            <person name="Lechner B.E."/>
            <person name="Liimatainen K."/>
            <person name="Lipzen A."/>
            <person name="Lukacs Z."/>
            <person name="Mihaltcheva S."/>
            <person name="Morgado L.N."/>
            <person name="Niskanen T."/>
            <person name="Noordeloos M.E."/>
            <person name="Ohm R.A."/>
            <person name="Ortiz-Santana B."/>
            <person name="Ovrebo C."/>
            <person name="Racz N."/>
            <person name="Riley R."/>
            <person name="Savchenko A."/>
            <person name="Shiryaev A."/>
            <person name="Soop K."/>
            <person name="Spirin V."/>
            <person name="Szebenyi C."/>
            <person name="Tomsovsky M."/>
            <person name="Tulloss R.E."/>
            <person name="Uehling J."/>
            <person name="Grigoriev I.V."/>
            <person name="Vagvolgyi C."/>
            <person name="Papp T."/>
            <person name="Martin F.M."/>
            <person name="Miettinen O."/>
            <person name="Hibbett D.S."/>
            <person name="Nagy L.G."/>
        </authorList>
    </citation>
    <scope>NUCLEOTIDE SEQUENCE [LARGE SCALE GENOMIC DNA]</scope>
    <source>
        <strain evidence="2 3">HHB13444</strain>
    </source>
</reference>
<feature type="region of interest" description="Disordered" evidence="1">
    <location>
        <begin position="1"/>
        <end position="52"/>
    </location>
</feature>
<name>A0A5C3P4T0_9APHY</name>
<dbReference type="AlphaFoldDB" id="A0A5C3P4T0"/>
<protein>
    <submittedName>
        <fullName evidence="2">Uncharacterized protein</fullName>
    </submittedName>
</protein>
<evidence type="ECO:0000313" key="3">
    <source>
        <dbReference type="Proteomes" id="UP000308197"/>
    </source>
</evidence>
<sequence>MAPEPVSPPSESSDSSGAASDEISTSPRSLPADTPTLDGAADPPPPPTLDFKRRKIQKMPLMKFVPGGYAARNILPASILPRPLNPVYVECEDTRDIPLTWYGILWNSKVLLDYAVKQGWAVRSKLSQLGAYDIVPTWDRLKRHYYAKHGIAIRVRDVWAEQHDRVTKIVTFYHNREMPAWTKKQRFVVFDTLTEMGYMPGEAQWYLDAGEDL</sequence>
<proteinExistence type="predicted"/>
<organism evidence="2 3">
    <name type="scientific">Polyporus arcularius HHB13444</name>
    <dbReference type="NCBI Taxonomy" id="1314778"/>
    <lineage>
        <taxon>Eukaryota</taxon>
        <taxon>Fungi</taxon>
        <taxon>Dikarya</taxon>
        <taxon>Basidiomycota</taxon>
        <taxon>Agaricomycotina</taxon>
        <taxon>Agaricomycetes</taxon>
        <taxon>Polyporales</taxon>
        <taxon>Polyporaceae</taxon>
        <taxon>Polyporus</taxon>
    </lineage>
</organism>
<evidence type="ECO:0000256" key="1">
    <source>
        <dbReference type="SAM" id="MobiDB-lite"/>
    </source>
</evidence>
<feature type="compositionally biased region" description="Low complexity" evidence="1">
    <location>
        <begin position="9"/>
        <end position="24"/>
    </location>
</feature>
<accession>A0A5C3P4T0</accession>
<dbReference type="InParanoid" id="A0A5C3P4T0"/>
<keyword evidence="3" id="KW-1185">Reference proteome</keyword>
<gene>
    <name evidence="2" type="ORF">K466DRAFT_654935</name>
</gene>
<dbReference type="Proteomes" id="UP000308197">
    <property type="component" value="Unassembled WGS sequence"/>
</dbReference>
<dbReference type="EMBL" id="ML211347">
    <property type="protein sequence ID" value="TFK84009.1"/>
    <property type="molecule type" value="Genomic_DNA"/>
</dbReference>
<evidence type="ECO:0000313" key="2">
    <source>
        <dbReference type="EMBL" id="TFK84009.1"/>
    </source>
</evidence>